<dbReference type="EMBL" id="JBFSOO010000001">
    <property type="protein sequence ID" value="MEZ6852103.1"/>
    <property type="molecule type" value="Genomic_DNA"/>
</dbReference>
<evidence type="ECO:0000256" key="1">
    <source>
        <dbReference type="SAM" id="MobiDB-lite"/>
    </source>
</evidence>
<evidence type="ECO:0000313" key="2">
    <source>
        <dbReference type="EMBL" id="MEZ6852103.1"/>
    </source>
</evidence>
<dbReference type="Proteomes" id="UP001568358">
    <property type="component" value="Unassembled WGS sequence"/>
</dbReference>
<name>A0ABV4JRP7_9BACT</name>
<sequence>MRSVIYDDMKRNLSNRFWRLNNLYKIIDKKGDSVRFTLNPEQTKFVSEMHTRNSILKARQLGFTTFSCIFGLDLCLFNSNTSVGIIAQTMDDVKKIFRNKVLYAYKNLPSSLRAVTGLEAQAENAQELLLANNSSIAVGLSFRSGTLHFLHVSELGKIAARFPQRAEEVQTGALPTVPTDGIVVFESTAEGDSGLFYDTCDVAQRKQRMNEPLSPLDFKFHFFPWYERADYVLPAHTVRLTPEQDAYFFKMEQELSYKFSPEQKAWYAVMSNSLGEKMKREYPTTPKEAFEQSIEGAYYSKYLVQAEAQGRVCAVPFEPLLQVHTSWDLGVRDTNPIWFFQYSPQGQRRYINYYENSGEGLEHYAKVLEEYAEKYGYRYGEHIAPHDVRVRDYGNKAKSRYETALELGIKFTICPSVSIEDGIQSVRNILPSCVFDKANCAEGLKALRHYRKKWNEDRGCFENKPLHDWASNGADSFRYSAVGFKPPVQRQEQTHAQSTRGMKRGRR</sequence>
<accession>A0ABV4JRP7</accession>
<comment type="caution">
    <text evidence="2">The sequence shown here is derived from an EMBL/GenBank/DDBJ whole genome shotgun (WGS) entry which is preliminary data.</text>
</comment>
<dbReference type="InterPro" id="IPR027417">
    <property type="entry name" value="P-loop_NTPase"/>
</dbReference>
<evidence type="ECO:0000313" key="3">
    <source>
        <dbReference type="Proteomes" id="UP001568358"/>
    </source>
</evidence>
<keyword evidence="3" id="KW-1185">Reference proteome</keyword>
<protein>
    <recommendedName>
        <fullName evidence="4">Terminase</fullName>
    </recommendedName>
</protein>
<reference evidence="2 3" key="1">
    <citation type="submission" date="2024-07" db="EMBL/GenBank/DDBJ databases">
        <title>Active virus-host system and metabolic interactions in a Lokiarchaeon culture.</title>
        <authorList>
            <person name="Ponce Toledo R.I."/>
            <person name="Rodrigues Oliveira T."/>
            <person name="Schleper C."/>
        </authorList>
    </citation>
    <scope>NUCLEOTIDE SEQUENCE [LARGE SCALE GENOMIC DNA]</scope>
    <source>
        <strain evidence="2 3">B35</strain>
    </source>
</reference>
<dbReference type="RefSeq" id="WP_371149776.1">
    <property type="nucleotide sequence ID" value="NZ_JBFSOO010000001.1"/>
</dbReference>
<evidence type="ECO:0008006" key="4">
    <source>
        <dbReference type="Google" id="ProtNLM"/>
    </source>
</evidence>
<feature type="region of interest" description="Disordered" evidence="1">
    <location>
        <begin position="487"/>
        <end position="507"/>
    </location>
</feature>
<gene>
    <name evidence="2" type="ORF">AB2Z07_00920</name>
</gene>
<proteinExistence type="predicted"/>
<dbReference type="Gene3D" id="3.40.50.300">
    <property type="entry name" value="P-loop containing nucleotide triphosphate hydrolases"/>
    <property type="match status" value="1"/>
</dbReference>
<feature type="compositionally biased region" description="Polar residues" evidence="1">
    <location>
        <begin position="490"/>
        <end position="500"/>
    </location>
</feature>
<organism evidence="2 3">
    <name type="scientific">Halodesulfovibrio aestuarii</name>
    <dbReference type="NCBI Taxonomy" id="126333"/>
    <lineage>
        <taxon>Bacteria</taxon>
        <taxon>Pseudomonadati</taxon>
        <taxon>Thermodesulfobacteriota</taxon>
        <taxon>Desulfovibrionia</taxon>
        <taxon>Desulfovibrionales</taxon>
        <taxon>Desulfovibrionaceae</taxon>
        <taxon>Halodesulfovibrio</taxon>
    </lineage>
</organism>